<accession>A0A2S0UMM9</accession>
<dbReference type="Gene3D" id="2.120.10.30">
    <property type="entry name" value="TolB, C-terminal domain"/>
    <property type="match status" value="1"/>
</dbReference>
<dbReference type="Proteomes" id="UP000244496">
    <property type="component" value="Chromosome"/>
</dbReference>
<dbReference type="InterPro" id="IPR011041">
    <property type="entry name" value="Quinoprot_gluc/sorb_DH_b-prop"/>
</dbReference>
<dbReference type="EMBL" id="CP028918">
    <property type="protein sequence ID" value="AWB49074.1"/>
    <property type="molecule type" value="Genomic_DNA"/>
</dbReference>
<dbReference type="AlphaFoldDB" id="A0A2S0UMM9"/>
<feature type="compositionally biased region" description="Basic residues" evidence="1">
    <location>
        <begin position="105"/>
        <end position="118"/>
    </location>
</feature>
<feature type="compositionally biased region" description="Polar residues" evidence="1">
    <location>
        <begin position="91"/>
        <end position="100"/>
    </location>
</feature>
<protein>
    <submittedName>
        <fullName evidence="2">Uncharacterized protein</fullName>
    </submittedName>
</protein>
<name>A0A2S0UMM9_9RHOB</name>
<feature type="region of interest" description="Disordered" evidence="1">
    <location>
        <begin position="91"/>
        <end position="118"/>
    </location>
</feature>
<dbReference type="SUPFAM" id="SSF50952">
    <property type="entry name" value="Soluble quinoprotein glucose dehydrogenase"/>
    <property type="match status" value="1"/>
</dbReference>
<keyword evidence="3" id="KW-1185">Reference proteome</keyword>
<dbReference type="RefSeq" id="WP_108435891.1">
    <property type="nucleotide sequence ID" value="NZ_CP028918.1"/>
</dbReference>
<organism evidence="2 3">
    <name type="scientific">Paragemmobacter aquarius</name>
    <dbReference type="NCBI Taxonomy" id="2169400"/>
    <lineage>
        <taxon>Bacteria</taxon>
        <taxon>Pseudomonadati</taxon>
        <taxon>Pseudomonadota</taxon>
        <taxon>Alphaproteobacteria</taxon>
        <taxon>Rhodobacterales</taxon>
        <taxon>Paracoccaceae</taxon>
        <taxon>Paragemmobacter</taxon>
    </lineage>
</organism>
<sequence length="118" mass="12725">MGSDIRPDDKLWVTERTGKRIVQIDLVTGEKTVLATIGEVEAPGGQDGLLGLALDPEMLKGTGKDYVYAAYTYTDTNRPPDETVQDMATATCKASPSAPTAHSMRPNKGRRPMTKSIS</sequence>
<dbReference type="InterPro" id="IPR011042">
    <property type="entry name" value="6-blade_b-propeller_TolB-like"/>
</dbReference>
<evidence type="ECO:0000256" key="1">
    <source>
        <dbReference type="SAM" id="MobiDB-lite"/>
    </source>
</evidence>
<gene>
    <name evidence="2" type="ORF">HYN69_11690</name>
</gene>
<evidence type="ECO:0000313" key="3">
    <source>
        <dbReference type="Proteomes" id="UP000244496"/>
    </source>
</evidence>
<evidence type="ECO:0000313" key="2">
    <source>
        <dbReference type="EMBL" id="AWB49074.1"/>
    </source>
</evidence>
<reference evidence="2 3" key="1">
    <citation type="submission" date="2018-04" db="EMBL/GenBank/DDBJ databases">
        <title>Genome sequencing of Gemmobacter.</title>
        <authorList>
            <person name="Yi H."/>
            <person name="Baek M.-G."/>
        </authorList>
    </citation>
    <scope>NUCLEOTIDE SEQUENCE [LARGE SCALE GENOMIC DNA]</scope>
    <source>
        <strain evidence="2 3">HYN0069</strain>
    </source>
</reference>
<dbReference type="KEGG" id="geh:HYN69_11690"/>
<proteinExistence type="predicted"/>